<dbReference type="Proteomes" id="UP000321192">
    <property type="component" value="Unassembled WGS sequence"/>
</dbReference>
<name>A0A5C7SHY2_THASP</name>
<dbReference type="PROSITE" id="PS51194">
    <property type="entry name" value="HELICASE_CTER"/>
    <property type="match status" value="1"/>
</dbReference>
<dbReference type="Gene3D" id="3.40.50.300">
    <property type="entry name" value="P-loop containing nucleotide triphosphate hydrolases"/>
    <property type="match status" value="2"/>
</dbReference>
<dbReference type="InterPro" id="IPR027417">
    <property type="entry name" value="P-loop_NTPase"/>
</dbReference>
<evidence type="ECO:0000313" key="11">
    <source>
        <dbReference type="Proteomes" id="UP000321192"/>
    </source>
</evidence>
<dbReference type="RefSeq" id="WP_276659456.1">
    <property type="nucleotide sequence ID" value="NZ_SSFD01000224.1"/>
</dbReference>
<evidence type="ECO:0000256" key="6">
    <source>
        <dbReference type="RuleBase" id="RU000492"/>
    </source>
</evidence>
<comment type="similarity">
    <text evidence="5 6">Belongs to the DEAD box helicase family.</text>
</comment>
<dbReference type="PANTHER" id="PTHR47959">
    <property type="entry name" value="ATP-DEPENDENT RNA HELICASE RHLE-RELATED"/>
    <property type="match status" value="1"/>
</dbReference>
<dbReference type="GO" id="GO:0003676">
    <property type="term" value="F:nucleic acid binding"/>
    <property type="evidence" value="ECO:0007669"/>
    <property type="project" value="InterPro"/>
</dbReference>
<dbReference type="SUPFAM" id="SSF52540">
    <property type="entry name" value="P-loop containing nucleoside triphosphate hydrolases"/>
    <property type="match status" value="1"/>
</dbReference>
<keyword evidence="2 6" id="KW-0378">Hydrolase</keyword>
<dbReference type="InterPro" id="IPR050079">
    <property type="entry name" value="DEAD_box_RNA_helicase"/>
</dbReference>
<proteinExistence type="inferred from homology"/>
<evidence type="ECO:0000259" key="9">
    <source>
        <dbReference type="PROSITE" id="PS51194"/>
    </source>
</evidence>
<dbReference type="PANTHER" id="PTHR47959:SF13">
    <property type="entry name" value="ATP-DEPENDENT RNA HELICASE RHLE"/>
    <property type="match status" value="1"/>
</dbReference>
<feature type="domain" description="Helicase ATP-binding" evidence="8">
    <location>
        <begin position="1"/>
        <end position="108"/>
    </location>
</feature>
<feature type="compositionally biased region" description="Basic and acidic residues" evidence="7">
    <location>
        <begin position="285"/>
        <end position="295"/>
    </location>
</feature>
<organism evidence="10 11">
    <name type="scientific">Thauera aminoaromatica</name>
    <dbReference type="NCBI Taxonomy" id="164330"/>
    <lineage>
        <taxon>Bacteria</taxon>
        <taxon>Pseudomonadati</taxon>
        <taxon>Pseudomonadota</taxon>
        <taxon>Betaproteobacteria</taxon>
        <taxon>Rhodocyclales</taxon>
        <taxon>Zoogloeaceae</taxon>
        <taxon>Thauera</taxon>
    </lineage>
</organism>
<dbReference type="GO" id="GO:0016787">
    <property type="term" value="F:hydrolase activity"/>
    <property type="evidence" value="ECO:0007669"/>
    <property type="project" value="UniProtKB-KW"/>
</dbReference>
<evidence type="ECO:0000256" key="2">
    <source>
        <dbReference type="ARBA" id="ARBA00022801"/>
    </source>
</evidence>
<dbReference type="SMART" id="SM00490">
    <property type="entry name" value="HELICc"/>
    <property type="match status" value="1"/>
</dbReference>
<dbReference type="InterPro" id="IPR014001">
    <property type="entry name" value="Helicase_ATP-bd"/>
</dbReference>
<feature type="compositionally biased region" description="Gly residues" evidence="7">
    <location>
        <begin position="305"/>
        <end position="320"/>
    </location>
</feature>
<dbReference type="InterPro" id="IPR044742">
    <property type="entry name" value="DEAD/DEAH_RhlB"/>
</dbReference>
<keyword evidence="1 6" id="KW-0547">Nucleotide-binding</keyword>
<dbReference type="InterPro" id="IPR000629">
    <property type="entry name" value="RNA-helicase_DEAD-box_CS"/>
</dbReference>
<dbReference type="PROSITE" id="PS00039">
    <property type="entry name" value="DEAD_ATP_HELICASE"/>
    <property type="match status" value="1"/>
</dbReference>
<dbReference type="GO" id="GO:0005829">
    <property type="term" value="C:cytosol"/>
    <property type="evidence" value="ECO:0007669"/>
    <property type="project" value="TreeGrafter"/>
</dbReference>
<feature type="compositionally biased region" description="Low complexity" evidence="7">
    <location>
        <begin position="321"/>
        <end position="344"/>
    </location>
</feature>
<evidence type="ECO:0000256" key="1">
    <source>
        <dbReference type="ARBA" id="ARBA00022741"/>
    </source>
</evidence>
<evidence type="ECO:0000256" key="7">
    <source>
        <dbReference type="SAM" id="MobiDB-lite"/>
    </source>
</evidence>
<dbReference type="CDD" id="cd18787">
    <property type="entry name" value="SF2_C_DEAD"/>
    <property type="match status" value="1"/>
</dbReference>
<protein>
    <submittedName>
        <fullName evidence="10">DEAD/DEAH box helicase</fullName>
    </submittedName>
</protein>
<feature type="region of interest" description="Disordered" evidence="7">
    <location>
        <begin position="276"/>
        <end position="492"/>
    </location>
</feature>
<keyword evidence="3 6" id="KW-0347">Helicase</keyword>
<dbReference type="InterPro" id="IPR001650">
    <property type="entry name" value="Helicase_C-like"/>
</dbReference>
<accession>A0A5C7SHY2</accession>
<dbReference type="Pfam" id="PF00271">
    <property type="entry name" value="Helicase_C"/>
    <property type="match status" value="1"/>
</dbReference>
<feature type="non-terminal residue" evidence="10">
    <location>
        <position position="1"/>
    </location>
</feature>
<evidence type="ECO:0000256" key="3">
    <source>
        <dbReference type="ARBA" id="ARBA00022806"/>
    </source>
</evidence>
<evidence type="ECO:0000259" key="8">
    <source>
        <dbReference type="PROSITE" id="PS51192"/>
    </source>
</evidence>
<reference evidence="10 11" key="1">
    <citation type="submission" date="2018-09" db="EMBL/GenBank/DDBJ databases">
        <title>Metagenome Assembled Genomes from an Advanced Water Purification Facility.</title>
        <authorList>
            <person name="Stamps B.W."/>
            <person name="Spear J.R."/>
        </authorList>
    </citation>
    <scope>NUCLEOTIDE SEQUENCE [LARGE SCALE GENOMIC DNA]</scope>
    <source>
        <strain evidence="10">Bin_27_1</strain>
    </source>
</reference>
<dbReference type="PROSITE" id="PS51192">
    <property type="entry name" value="HELICASE_ATP_BIND_1"/>
    <property type="match status" value="1"/>
</dbReference>
<comment type="caution">
    <text evidence="10">The sequence shown here is derived from an EMBL/GenBank/DDBJ whole genome shotgun (WGS) entry which is preliminary data.</text>
</comment>
<dbReference type="InterPro" id="IPR011545">
    <property type="entry name" value="DEAD/DEAH_box_helicase_dom"/>
</dbReference>
<sequence length="492" mass="52626">HVDVTSMVMFGGVGMNPQIAGLRKPLDILVATPGRLLDHIGQKTLSLAEVEILVLDEADRMLDMGFIRDIKKILALLPKKRQNLLFSATFSDEIKALADGLLHNPGFVEVARRNTASELVQQSVHLCPQKQKRELLAFLIKKHQWFQVLVFTRTKHGANKLAEYLAKHDIPSAAIHGNKSQSARTRALADFKDAKLQVLVATDIAARGLDIDQLPQVVNFELPNVSEDYVHRIGRTGRAGSSGAAVSLVDREELPLLKDIERLMKRLIDKVEVPDFVPSAAPPDTDERPPREPRGAHNGGRARQGQGGAQGQKQGQGQGQRQGKPKGQGAAQGQNKGQGQAARAEGSQAQPARPAKLQQPSQGPKPQRPARQADGQPVDDDFGNRVDYQPRARSNYRDPEASAGGHRHGNGGGFDKPNRGFGGGKPAGQGPRGGGPGQNPGSGKGGNPNRGTPAALDEAKRPVVTLTGRKPGDVKPAALFTPRGNGGNGNRG</sequence>
<dbReference type="EMBL" id="SSFD01000224">
    <property type="protein sequence ID" value="TXH83059.1"/>
    <property type="molecule type" value="Genomic_DNA"/>
</dbReference>
<feature type="domain" description="Helicase C-terminal" evidence="9">
    <location>
        <begin position="131"/>
        <end position="279"/>
    </location>
</feature>
<dbReference type="GO" id="GO:0005524">
    <property type="term" value="F:ATP binding"/>
    <property type="evidence" value="ECO:0007669"/>
    <property type="project" value="UniProtKB-KW"/>
</dbReference>
<evidence type="ECO:0000256" key="5">
    <source>
        <dbReference type="ARBA" id="ARBA00038437"/>
    </source>
</evidence>
<gene>
    <name evidence="10" type="ORF">E6Q80_14085</name>
</gene>
<keyword evidence="4 6" id="KW-0067">ATP-binding</keyword>
<dbReference type="AlphaFoldDB" id="A0A5C7SHY2"/>
<dbReference type="Pfam" id="PF00270">
    <property type="entry name" value="DEAD"/>
    <property type="match status" value="1"/>
</dbReference>
<evidence type="ECO:0000256" key="4">
    <source>
        <dbReference type="ARBA" id="ARBA00022840"/>
    </source>
</evidence>
<feature type="compositionally biased region" description="Basic and acidic residues" evidence="7">
    <location>
        <begin position="382"/>
        <end position="400"/>
    </location>
</feature>
<feature type="compositionally biased region" description="Gly residues" evidence="7">
    <location>
        <begin position="410"/>
        <end position="448"/>
    </location>
</feature>
<evidence type="ECO:0000313" key="10">
    <source>
        <dbReference type="EMBL" id="TXH83059.1"/>
    </source>
</evidence>
<dbReference type="GO" id="GO:0003724">
    <property type="term" value="F:RNA helicase activity"/>
    <property type="evidence" value="ECO:0007669"/>
    <property type="project" value="UniProtKB-ARBA"/>
</dbReference>
<dbReference type="FunFam" id="3.40.50.300:FF:000468">
    <property type="entry name" value="ATP-dependent RNA helicase RhlE"/>
    <property type="match status" value="1"/>
</dbReference>
<dbReference type="CDD" id="cd00268">
    <property type="entry name" value="DEADc"/>
    <property type="match status" value="1"/>
</dbReference>